<keyword evidence="2" id="KW-0812">Transmembrane</keyword>
<name>A0AAD6KUQ1_9ROSI</name>
<evidence type="ECO:0000256" key="2">
    <source>
        <dbReference type="SAM" id="Phobius"/>
    </source>
</evidence>
<dbReference type="AlphaFoldDB" id="A0AAD6KUQ1"/>
<protein>
    <submittedName>
        <fullName evidence="3">Uncharacterized protein</fullName>
    </submittedName>
</protein>
<comment type="caution">
    <text evidence="3">The sequence shown here is derived from an EMBL/GenBank/DDBJ whole genome shotgun (WGS) entry which is preliminary data.</text>
</comment>
<organism evidence="3 4">
    <name type="scientific">Salix udensis</name>
    <dbReference type="NCBI Taxonomy" id="889485"/>
    <lineage>
        <taxon>Eukaryota</taxon>
        <taxon>Viridiplantae</taxon>
        <taxon>Streptophyta</taxon>
        <taxon>Embryophyta</taxon>
        <taxon>Tracheophyta</taxon>
        <taxon>Spermatophyta</taxon>
        <taxon>Magnoliopsida</taxon>
        <taxon>eudicotyledons</taxon>
        <taxon>Gunneridae</taxon>
        <taxon>Pentapetalae</taxon>
        <taxon>rosids</taxon>
        <taxon>fabids</taxon>
        <taxon>Malpighiales</taxon>
        <taxon>Salicaceae</taxon>
        <taxon>Saliceae</taxon>
        <taxon>Salix</taxon>
    </lineage>
</organism>
<reference evidence="3 4" key="1">
    <citation type="journal article" date="2023" name="Int. J. Mol. Sci.">
        <title>De Novo Assembly and Annotation of 11 Diverse Shrub Willow (Salix) Genomes Reveals Novel Gene Organization in Sex-Linked Regions.</title>
        <authorList>
            <person name="Hyden B."/>
            <person name="Feng K."/>
            <person name="Yates T.B."/>
            <person name="Jawdy S."/>
            <person name="Cereghino C."/>
            <person name="Smart L.B."/>
            <person name="Muchero W."/>
        </authorList>
    </citation>
    <scope>NUCLEOTIDE SEQUENCE [LARGE SCALE GENOMIC DNA]</scope>
    <source>
        <tissue evidence="3">Shoot tip</tissue>
    </source>
</reference>
<keyword evidence="2" id="KW-1133">Transmembrane helix</keyword>
<dbReference type="EMBL" id="JAPFFJ010000004">
    <property type="protein sequence ID" value="KAJ6428959.1"/>
    <property type="molecule type" value="Genomic_DNA"/>
</dbReference>
<accession>A0AAD6KUQ1</accession>
<sequence length="108" mass="11806">MGSKWRKAKLALGLNLCVYVPRTLDDSAAPSSERLSDAALLSPTNWDSRPMTPTPSSNGLRLAKSGSKSSKYLLYSGLCASWLVISLDVCLCYALLRLMLLPKLVIFK</sequence>
<evidence type="ECO:0000313" key="3">
    <source>
        <dbReference type="EMBL" id="KAJ6428959.1"/>
    </source>
</evidence>
<feature type="transmembrane region" description="Helical" evidence="2">
    <location>
        <begin position="72"/>
        <end position="96"/>
    </location>
</feature>
<proteinExistence type="predicted"/>
<gene>
    <name evidence="3" type="ORF">OIU84_020572</name>
</gene>
<evidence type="ECO:0000256" key="1">
    <source>
        <dbReference type="SAM" id="MobiDB-lite"/>
    </source>
</evidence>
<evidence type="ECO:0000313" key="4">
    <source>
        <dbReference type="Proteomes" id="UP001162972"/>
    </source>
</evidence>
<feature type="region of interest" description="Disordered" evidence="1">
    <location>
        <begin position="40"/>
        <end position="63"/>
    </location>
</feature>
<keyword evidence="4" id="KW-1185">Reference proteome</keyword>
<dbReference type="Proteomes" id="UP001162972">
    <property type="component" value="Chromosome 8"/>
</dbReference>
<keyword evidence="2" id="KW-0472">Membrane</keyword>